<keyword evidence="2" id="KW-0238">DNA-binding</keyword>
<comment type="caution">
    <text evidence="2">The sequence shown here is derived from an EMBL/GenBank/DDBJ whole genome shotgun (WGS) entry which is preliminary data.</text>
</comment>
<reference evidence="2 3" key="1">
    <citation type="submission" date="2019-03" db="EMBL/GenBank/DDBJ databases">
        <title>Genomic Encyclopedia of Archaeal and Bacterial Type Strains, Phase II (KMG-II): from individual species to whole genera.</title>
        <authorList>
            <person name="Goeker M."/>
        </authorList>
    </citation>
    <scope>NUCLEOTIDE SEQUENCE [LARGE SCALE GENOMIC DNA]</scope>
    <source>
        <strain evidence="2 3">DSM 45499</strain>
    </source>
</reference>
<keyword evidence="3" id="KW-1185">Reference proteome</keyword>
<proteinExistence type="predicted"/>
<feature type="domain" description="PPC" evidence="1">
    <location>
        <begin position="1"/>
        <end position="111"/>
    </location>
</feature>
<evidence type="ECO:0000259" key="1">
    <source>
        <dbReference type="PROSITE" id="PS51742"/>
    </source>
</evidence>
<accession>A0A4R7VV82</accession>
<dbReference type="AlphaFoldDB" id="A0A4R7VV82"/>
<dbReference type="PROSITE" id="PS51742">
    <property type="entry name" value="PPC"/>
    <property type="match status" value="1"/>
</dbReference>
<organism evidence="2 3">
    <name type="scientific">Actinophytocola oryzae</name>
    <dbReference type="NCBI Taxonomy" id="502181"/>
    <lineage>
        <taxon>Bacteria</taxon>
        <taxon>Bacillati</taxon>
        <taxon>Actinomycetota</taxon>
        <taxon>Actinomycetes</taxon>
        <taxon>Pseudonocardiales</taxon>
        <taxon>Pseudonocardiaceae</taxon>
    </lineage>
</organism>
<name>A0A4R7VV82_9PSEU</name>
<gene>
    <name evidence="2" type="ORF">CLV71_104381</name>
</gene>
<dbReference type="Pfam" id="PF03479">
    <property type="entry name" value="PCC"/>
    <property type="match status" value="1"/>
</dbReference>
<evidence type="ECO:0000313" key="3">
    <source>
        <dbReference type="Proteomes" id="UP000294927"/>
    </source>
</evidence>
<dbReference type="GO" id="GO:0003677">
    <property type="term" value="F:DNA binding"/>
    <property type="evidence" value="ECO:0007669"/>
    <property type="project" value="UniProtKB-KW"/>
</dbReference>
<dbReference type="InterPro" id="IPR005175">
    <property type="entry name" value="PPC_dom"/>
</dbReference>
<sequence>MHVIEILNGELVQSLTDQLADLGVRRGAIVSLIGGVDSFTVSTMPADDATKDNVTEYDLPGEMIGTGEVVDGVPHVHVVMGVEGDRAVAGHLHAAQVGTWFARVYVVATDA</sequence>
<dbReference type="EMBL" id="SOCP01000004">
    <property type="protein sequence ID" value="TDV53913.1"/>
    <property type="molecule type" value="Genomic_DNA"/>
</dbReference>
<evidence type="ECO:0000313" key="2">
    <source>
        <dbReference type="EMBL" id="TDV53913.1"/>
    </source>
</evidence>
<dbReference type="Gene3D" id="3.30.1330.80">
    <property type="entry name" value="Hypothetical protein, similar to alpha- acetolactate decarboxylase, domain 2"/>
    <property type="match status" value="1"/>
</dbReference>
<dbReference type="SUPFAM" id="SSF117856">
    <property type="entry name" value="AF0104/ALDC/Ptd012-like"/>
    <property type="match status" value="1"/>
</dbReference>
<protein>
    <submittedName>
        <fullName evidence="2">Putative DNA-binding protein with PD1-like motif</fullName>
    </submittedName>
</protein>
<dbReference type="RefSeq" id="WP_133902926.1">
    <property type="nucleotide sequence ID" value="NZ_SOCP01000004.1"/>
</dbReference>
<dbReference type="OrthoDB" id="3383570at2"/>
<dbReference type="Proteomes" id="UP000294927">
    <property type="component" value="Unassembled WGS sequence"/>
</dbReference>